<comment type="caution">
    <text evidence="7">The sequence shown here is derived from an EMBL/GenBank/DDBJ whole genome shotgun (WGS) entry which is preliminary data.</text>
</comment>
<dbReference type="InterPro" id="IPR010666">
    <property type="entry name" value="Znf_GRF"/>
</dbReference>
<reference evidence="7 8" key="3">
    <citation type="journal article" date="2015" name="Genome Announc.">
        <title>Draft Genome Sequence of the Archiascomycetous Yeast Saitoella complicata.</title>
        <authorList>
            <person name="Yamauchi K."/>
            <person name="Kondo S."/>
            <person name="Hamamoto M."/>
            <person name="Takahashi Y."/>
            <person name="Ogura Y."/>
            <person name="Hayashi T."/>
            <person name="Nishida H."/>
        </authorList>
    </citation>
    <scope>NUCLEOTIDE SEQUENCE [LARGE SCALE GENOMIC DNA]</scope>
    <source>
        <strain evidence="7 8">NRRL Y-17804</strain>
    </source>
</reference>
<evidence type="ECO:0000313" key="8">
    <source>
        <dbReference type="Proteomes" id="UP000033140"/>
    </source>
</evidence>
<reference evidence="7 8" key="2">
    <citation type="journal article" date="2014" name="J. Gen. Appl. Microbiol.">
        <title>The early diverging ascomycetous budding yeast Saitoella complicata has three histone deacetylases belonging to the Clr6, Hos2, and Rpd3 lineages.</title>
        <authorList>
            <person name="Nishida H."/>
            <person name="Matsumoto T."/>
            <person name="Kondo S."/>
            <person name="Hamamoto M."/>
            <person name="Yoshikawa H."/>
        </authorList>
    </citation>
    <scope>NUCLEOTIDE SEQUENCE [LARGE SCALE GENOMIC DNA]</scope>
    <source>
        <strain evidence="7 8">NRRL Y-17804</strain>
    </source>
</reference>
<feature type="region of interest" description="Disordered" evidence="5">
    <location>
        <begin position="67"/>
        <end position="87"/>
    </location>
</feature>
<keyword evidence="3" id="KW-0862">Zinc</keyword>
<keyword evidence="8" id="KW-1185">Reference proteome</keyword>
<dbReference type="PROSITE" id="PS51999">
    <property type="entry name" value="ZF_GRF"/>
    <property type="match status" value="1"/>
</dbReference>
<dbReference type="Pfam" id="PF06839">
    <property type="entry name" value="Zn_ribbon_GRF"/>
    <property type="match status" value="1"/>
</dbReference>
<dbReference type="GO" id="GO:0008270">
    <property type="term" value="F:zinc ion binding"/>
    <property type="evidence" value="ECO:0007669"/>
    <property type="project" value="UniProtKB-KW"/>
</dbReference>
<protein>
    <recommendedName>
        <fullName evidence="6">GRF-type domain-containing protein</fullName>
    </recommendedName>
</protein>
<feature type="domain" description="GRF-type" evidence="6">
    <location>
        <begin position="110"/>
        <end position="152"/>
    </location>
</feature>
<organism evidence="7 8">
    <name type="scientific">Saitoella complicata (strain BCRC 22490 / CBS 7301 / JCM 7358 / NBRC 10748 / NRRL Y-17804)</name>
    <dbReference type="NCBI Taxonomy" id="698492"/>
    <lineage>
        <taxon>Eukaryota</taxon>
        <taxon>Fungi</taxon>
        <taxon>Dikarya</taxon>
        <taxon>Ascomycota</taxon>
        <taxon>Taphrinomycotina</taxon>
        <taxon>Taphrinomycotina incertae sedis</taxon>
        <taxon>Saitoella</taxon>
    </lineage>
</organism>
<sequence>MIRAAQGVKRSMGVTVPKRYDDNDLSEDMDIGSLSPASHIADTATAHTTDPVVPTLIQSPDSIHFISTAPTDRKTPPSMTLTMTSRSPTKGKTAFAAAKGSYSPESGWLCNCPLPANYLQVGKEGANKRRFFYTCQKGREEQCGFFLWAEPDARVREQQQSPLVVKRGQGISTAREVLEAGATSPVKLRGDGPARGTAPALTVDDEEDTLPWGPSDTEDVDVPRRNPLQMPKPGTGSKVVAGLQTPRKERKTLSSLSPSKRKALERLSVSDTNTTDEDSDLDMPKVKNEGLAGAAAATTPSRRIADHNGGARTPPESKHHRTPMTSRFQALPPPPATPPLFLSATQKSHTDELTQLLSQLRTRVPDLASSLTAAVERQRRLAEGAVRGRDAARKALGEEREKREGAEKRVMDLEARNATMEGMIRGYKDEIGVLRTRMGPNTRRV</sequence>
<accession>A0A0E9NCN7</accession>
<feature type="region of interest" description="Disordered" evidence="5">
    <location>
        <begin position="182"/>
        <end position="330"/>
    </location>
</feature>
<evidence type="ECO:0000256" key="3">
    <source>
        <dbReference type="ARBA" id="ARBA00022833"/>
    </source>
</evidence>
<dbReference type="STRING" id="698492.A0A0E9NCN7"/>
<feature type="compositionally biased region" description="Polar residues" evidence="5">
    <location>
        <begin position="77"/>
        <end position="87"/>
    </location>
</feature>
<reference evidence="7 8" key="1">
    <citation type="journal article" date="2011" name="J. Gen. Appl. Microbiol.">
        <title>Draft genome sequencing of the enigmatic yeast Saitoella complicata.</title>
        <authorList>
            <person name="Nishida H."/>
            <person name="Hamamoto M."/>
            <person name="Sugiyama J."/>
        </authorList>
    </citation>
    <scope>NUCLEOTIDE SEQUENCE [LARGE SCALE GENOMIC DNA]</scope>
    <source>
        <strain evidence="7 8">NRRL Y-17804</strain>
    </source>
</reference>
<dbReference type="EMBL" id="BACD03000007">
    <property type="protein sequence ID" value="GAO47180.1"/>
    <property type="molecule type" value="Genomic_DNA"/>
</dbReference>
<evidence type="ECO:0000259" key="6">
    <source>
        <dbReference type="PROSITE" id="PS51999"/>
    </source>
</evidence>
<evidence type="ECO:0000256" key="5">
    <source>
        <dbReference type="SAM" id="MobiDB-lite"/>
    </source>
</evidence>
<proteinExistence type="predicted"/>
<gene>
    <name evidence="7" type="ORF">G7K_1390-t1</name>
</gene>
<evidence type="ECO:0000256" key="2">
    <source>
        <dbReference type="ARBA" id="ARBA00022771"/>
    </source>
</evidence>
<dbReference type="Proteomes" id="UP000033140">
    <property type="component" value="Unassembled WGS sequence"/>
</dbReference>
<keyword evidence="1" id="KW-0479">Metal-binding</keyword>
<keyword evidence="2 4" id="KW-0863">Zinc-finger</keyword>
<evidence type="ECO:0000313" key="7">
    <source>
        <dbReference type="EMBL" id="GAO47180.1"/>
    </source>
</evidence>
<dbReference type="AlphaFoldDB" id="A0A0E9NCN7"/>
<evidence type="ECO:0000256" key="1">
    <source>
        <dbReference type="ARBA" id="ARBA00022723"/>
    </source>
</evidence>
<name>A0A0E9NCN7_SAICN</name>
<evidence type="ECO:0000256" key="4">
    <source>
        <dbReference type="PROSITE-ProRule" id="PRU01343"/>
    </source>
</evidence>
<feature type="region of interest" description="Disordered" evidence="5">
    <location>
        <begin position="386"/>
        <end position="407"/>
    </location>
</feature>